<dbReference type="OrthoDB" id="16510at2759"/>
<evidence type="ECO:0000313" key="10">
    <source>
        <dbReference type="EMBL" id="PLW54991.1"/>
    </source>
</evidence>
<keyword evidence="5" id="KW-0256">Endoplasmic reticulum</keyword>
<sequence length="123" mass="13800">MSTYSTKYRIHQISHPQFTENVIWNDRALDSIRSTCSCISGSFAGIVGLTNFAGLGFYLGSFTIINLTILLVNYLKLLFGSSSIQPNKNHSTFRNLSENIKFSYAFWVSGLIDNCFSFILCSC</sequence>
<reference evidence="11 12" key="1">
    <citation type="submission" date="2017-11" db="EMBL/GenBank/DDBJ databases">
        <title>De novo assembly and phasing of dikaryotic genomes from two isolates of Puccinia coronata f. sp. avenae, the causal agent of oat crown rust.</title>
        <authorList>
            <person name="Miller M.E."/>
            <person name="Zhang Y."/>
            <person name="Omidvar V."/>
            <person name="Sperschneider J."/>
            <person name="Schwessinger B."/>
            <person name="Raley C."/>
            <person name="Palmer J.M."/>
            <person name="Garnica D."/>
            <person name="Upadhyaya N."/>
            <person name="Rathjen J."/>
            <person name="Taylor J.M."/>
            <person name="Park R.F."/>
            <person name="Dodds P.N."/>
            <person name="Hirsch C.D."/>
            <person name="Kianian S.F."/>
            <person name="Figueroa M."/>
        </authorList>
    </citation>
    <scope>NUCLEOTIDE SEQUENCE [LARGE SCALE GENOMIC DNA]</scope>
    <source>
        <strain evidence="10">12NC29</strain>
        <strain evidence="9">12SD80</strain>
    </source>
</reference>
<evidence type="ECO:0000256" key="1">
    <source>
        <dbReference type="ARBA" id="ARBA00004477"/>
    </source>
</evidence>
<keyword evidence="11" id="KW-1185">Reference proteome</keyword>
<dbReference type="EMBL" id="PGCI01000142">
    <property type="protein sequence ID" value="PLW37469.1"/>
    <property type="molecule type" value="Genomic_DNA"/>
</dbReference>
<dbReference type="AlphaFoldDB" id="A0A2N5UI96"/>
<dbReference type="GO" id="GO:0034975">
    <property type="term" value="P:protein folding in endoplasmic reticulum"/>
    <property type="evidence" value="ECO:0007669"/>
    <property type="project" value="TreeGrafter"/>
</dbReference>
<dbReference type="InterPro" id="IPR008504">
    <property type="entry name" value="Emc6"/>
</dbReference>
<evidence type="ECO:0000313" key="9">
    <source>
        <dbReference type="EMBL" id="PLW37469.1"/>
    </source>
</evidence>
<comment type="caution">
    <text evidence="9">The sequence shown here is derived from an EMBL/GenBank/DDBJ whole genome shotgun (WGS) entry which is preliminary data.</text>
</comment>
<evidence type="ECO:0000313" key="12">
    <source>
        <dbReference type="Proteomes" id="UP000235392"/>
    </source>
</evidence>
<gene>
    <name evidence="10" type="ORF">PCANC_02742</name>
    <name evidence="9" type="ORF">PCASD_10668</name>
</gene>
<dbReference type="EMBL" id="PGCJ01000038">
    <property type="protein sequence ID" value="PLW54991.1"/>
    <property type="molecule type" value="Genomic_DNA"/>
</dbReference>
<keyword evidence="6 8" id="KW-1133">Transmembrane helix</keyword>
<keyword evidence="4 8" id="KW-0812">Transmembrane</keyword>
<accession>A0A2N5UI96</accession>
<dbReference type="STRING" id="200324.A0A2N5UI96"/>
<evidence type="ECO:0000256" key="5">
    <source>
        <dbReference type="ARBA" id="ARBA00022824"/>
    </source>
</evidence>
<organism evidence="9 12">
    <name type="scientific">Puccinia coronata f. sp. avenae</name>
    <dbReference type="NCBI Taxonomy" id="200324"/>
    <lineage>
        <taxon>Eukaryota</taxon>
        <taxon>Fungi</taxon>
        <taxon>Dikarya</taxon>
        <taxon>Basidiomycota</taxon>
        <taxon>Pucciniomycotina</taxon>
        <taxon>Pucciniomycetes</taxon>
        <taxon>Pucciniales</taxon>
        <taxon>Pucciniaceae</taxon>
        <taxon>Puccinia</taxon>
    </lineage>
</organism>
<dbReference type="GO" id="GO:0072546">
    <property type="term" value="C:EMC complex"/>
    <property type="evidence" value="ECO:0007669"/>
    <property type="project" value="InterPro"/>
</dbReference>
<dbReference type="GO" id="GO:0000045">
    <property type="term" value="P:autophagosome assembly"/>
    <property type="evidence" value="ECO:0007669"/>
    <property type="project" value="TreeGrafter"/>
</dbReference>
<proteinExistence type="inferred from homology"/>
<keyword evidence="7 8" id="KW-0472">Membrane</keyword>
<comment type="subcellular location">
    <subcellularLocation>
        <location evidence="1">Endoplasmic reticulum membrane</location>
        <topology evidence="1">Multi-pass membrane protein</topology>
    </subcellularLocation>
</comment>
<evidence type="ECO:0000256" key="6">
    <source>
        <dbReference type="ARBA" id="ARBA00022989"/>
    </source>
</evidence>
<dbReference type="Proteomes" id="UP000235388">
    <property type="component" value="Unassembled WGS sequence"/>
</dbReference>
<evidence type="ECO:0000256" key="2">
    <source>
        <dbReference type="ARBA" id="ARBA00009436"/>
    </source>
</evidence>
<evidence type="ECO:0000256" key="7">
    <source>
        <dbReference type="ARBA" id="ARBA00023136"/>
    </source>
</evidence>
<evidence type="ECO:0000313" key="11">
    <source>
        <dbReference type="Proteomes" id="UP000235388"/>
    </source>
</evidence>
<dbReference type="Pfam" id="PF07019">
    <property type="entry name" value="EMC6"/>
    <property type="match status" value="1"/>
</dbReference>
<feature type="transmembrane region" description="Helical" evidence="8">
    <location>
        <begin position="55"/>
        <end position="75"/>
    </location>
</feature>
<dbReference type="Proteomes" id="UP000235392">
    <property type="component" value="Unassembled WGS sequence"/>
</dbReference>
<dbReference type="PANTHER" id="PTHR20994">
    <property type="entry name" value="ER MEMBRANE PROTEIN COMPLEX SUBUNIT 6"/>
    <property type="match status" value="1"/>
</dbReference>
<comment type="similarity">
    <text evidence="2">Belongs to the EMC6 family.</text>
</comment>
<dbReference type="InterPro" id="IPR029008">
    <property type="entry name" value="EMC6-like"/>
</dbReference>
<evidence type="ECO:0000256" key="4">
    <source>
        <dbReference type="ARBA" id="ARBA00022692"/>
    </source>
</evidence>
<dbReference type="PANTHER" id="PTHR20994:SF0">
    <property type="entry name" value="ER MEMBRANE PROTEIN COMPLEX SUBUNIT 6"/>
    <property type="match status" value="1"/>
</dbReference>
<evidence type="ECO:0000256" key="3">
    <source>
        <dbReference type="ARBA" id="ARBA00020827"/>
    </source>
</evidence>
<name>A0A2N5UI96_9BASI</name>
<evidence type="ECO:0000256" key="8">
    <source>
        <dbReference type="SAM" id="Phobius"/>
    </source>
</evidence>
<protein>
    <recommendedName>
        <fullName evidence="3">ER membrane protein complex subunit 6</fullName>
    </recommendedName>
</protein>